<accession>A0A1G9QKB7</accession>
<dbReference type="GO" id="GO:0000166">
    <property type="term" value="F:nucleotide binding"/>
    <property type="evidence" value="ECO:0007669"/>
    <property type="project" value="InterPro"/>
</dbReference>
<dbReference type="Proteomes" id="UP000199476">
    <property type="component" value="Unassembled WGS sequence"/>
</dbReference>
<name>A0A1G9QKB7_9FIRM</name>
<sequence length="307" mass="34158">MIDCFSHAVYHAPRGKDRLIFLGNHLSQSYLQPNDHLIGVIGRPGSGKSLLIKGMFPGLNLTNDDEGINVRPLPLWEEFERDNFSSPAFHVDINFESAFIQAGNIAQAAEKAILKNRRVVIEHFDRIVEYIDIMPDLLVGIGEEVIVARPGVFGPTAAEVKEIVFSSLFNRQMAHTAEDLTAMVIANKGYPRPPLHSDVKSGFVLQFNERPGFSVKQIEQEVNELINAELSVEYMDEETIKIGEMVTTCTGPRIHVKNTSDIKGYDLSLDLEKDPNTGFYLLAGKIGQDDNPFNLSCPECSPLRSDS</sequence>
<dbReference type="SUPFAM" id="SSF55186">
    <property type="entry name" value="ThrRS/AlaRS common domain"/>
    <property type="match status" value="1"/>
</dbReference>
<protein>
    <submittedName>
        <fullName evidence="1">Uncharacterized protein</fullName>
    </submittedName>
</protein>
<evidence type="ECO:0000313" key="2">
    <source>
        <dbReference type="Proteomes" id="UP000199476"/>
    </source>
</evidence>
<organism evidence="1 2">
    <name type="scientific">Halarsenatibacter silvermanii</name>
    <dbReference type="NCBI Taxonomy" id="321763"/>
    <lineage>
        <taxon>Bacteria</taxon>
        <taxon>Bacillati</taxon>
        <taxon>Bacillota</taxon>
        <taxon>Clostridia</taxon>
        <taxon>Halanaerobiales</taxon>
        <taxon>Halarsenatibacteraceae</taxon>
        <taxon>Halarsenatibacter</taxon>
    </lineage>
</organism>
<dbReference type="OrthoDB" id="9789120at2"/>
<dbReference type="AlphaFoldDB" id="A0A1G9QKB7"/>
<keyword evidence="2" id="KW-1185">Reference proteome</keyword>
<proteinExistence type="predicted"/>
<dbReference type="InterPro" id="IPR018163">
    <property type="entry name" value="Thr/Ala-tRNA-synth_IIc_edit"/>
</dbReference>
<reference evidence="1 2" key="1">
    <citation type="submission" date="2016-10" db="EMBL/GenBank/DDBJ databases">
        <authorList>
            <person name="de Groot N.N."/>
        </authorList>
    </citation>
    <scope>NUCLEOTIDE SEQUENCE [LARGE SCALE GENOMIC DNA]</scope>
    <source>
        <strain evidence="1 2">SLAS-1</strain>
    </source>
</reference>
<evidence type="ECO:0000313" key="1">
    <source>
        <dbReference type="EMBL" id="SDM11436.1"/>
    </source>
</evidence>
<gene>
    <name evidence="1" type="ORF">SAMN04488692_11711</name>
</gene>
<dbReference type="STRING" id="321763.SAMN04488692_11711"/>
<dbReference type="EMBL" id="FNGO01000017">
    <property type="protein sequence ID" value="SDM11436.1"/>
    <property type="molecule type" value="Genomic_DNA"/>
</dbReference>
<dbReference type="SUPFAM" id="SSF52540">
    <property type="entry name" value="P-loop containing nucleoside triphosphate hydrolases"/>
    <property type="match status" value="1"/>
</dbReference>
<dbReference type="Gene3D" id="3.30.980.10">
    <property type="entry name" value="Threonyl-trna Synthetase, Chain A, domain 2"/>
    <property type="match status" value="1"/>
</dbReference>
<dbReference type="InterPro" id="IPR027417">
    <property type="entry name" value="P-loop_NTPase"/>
</dbReference>